<dbReference type="PANTHER" id="PTHR43644:SF1">
    <property type="entry name" value="NAD(P)H-FLAVIN REDUCTASE"/>
    <property type="match status" value="1"/>
</dbReference>
<accession>A0A2K8N7G9</accession>
<feature type="domain" description="2Fe-2S ferredoxin-type" evidence="3">
    <location>
        <begin position="12"/>
        <end position="103"/>
    </location>
</feature>
<dbReference type="PROSITE" id="PS51085">
    <property type="entry name" value="2FE2S_FER_2"/>
    <property type="match status" value="1"/>
</dbReference>
<keyword evidence="2" id="KW-0274">FAD</keyword>
<dbReference type="KEGG" id="kyr:CVV65_10365"/>
<gene>
    <name evidence="4" type="ORF">CVV65_10365</name>
</gene>
<dbReference type="GO" id="GO:0051536">
    <property type="term" value="F:iron-sulfur cluster binding"/>
    <property type="evidence" value="ECO:0007669"/>
    <property type="project" value="InterPro"/>
</dbReference>
<organism evidence="4 5">
    <name type="scientific">Kyrpidia spormannii</name>
    <dbReference type="NCBI Taxonomy" id="2055160"/>
    <lineage>
        <taxon>Bacteria</taxon>
        <taxon>Bacillati</taxon>
        <taxon>Bacillota</taxon>
        <taxon>Bacilli</taxon>
        <taxon>Bacillales</taxon>
        <taxon>Alicyclobacillaceae</taxon>
        <taxon>Kyrpidia</taxon>
    </lineage>
</organism>
<dbReference type="InterPro" id="IPR001041">
    <property type="entry name" value="2Fe-2S_ferredoxin-type"/>
</dbReference>
<proteinExistence type="predicted"/>
<keyword evidence="1" id="KW-0285">Flavoprotein</keyword>
<reference evidence="5" key="1">
    <citation type="submission" date="2017-11" db="EMBL/GenBank/DDBJ databases">
        <title>Complete Genome Sequence of Kyrpidia sp. Strain EA-1, a thermophilic, hydrogen-oxidizing Bacterium, isolated from the Azores.</title>
        <authorList>
            <person name="Reiner J.E."/>
            <person name="Lapp C.J."/>
            <person name="Bunk B."/>
            <person name="Gescher J."/>
        </authorList>
    </citation>
    <scope>NUCLEOTIDE SEQUENCE [LARGE SCALE GENOMIC DNA]</scope>
    <source>
        <strain evidence="5">EA-1</strain>
    </source>
</reference>
<protein>
    <submittedName>
        <fullName evidence="4">Ferredoxin</fullName>
    </submittedName>
</protein>
<evidence type="ECO:0000313" key="4">
    <source>
        <dbReference type="EMBL" id="ATY85278.1"/>
    </source>
</evidence>
<evidence type="ECO:0000313" key="5">
    <source>
        <dbReference type="Proteomes" id="UP000231932"/>
    </source>
</evidence>
<dbReference type="Pfam" id="PF00111">
    <property type="entry name" value="Fer2"/>
    <property type="match status" value="1"/>
</dbReference>
<dbReference type="SUPFAM" id="SSF54292">
    <property type="entry name" value="2Fe-2S ferredoxin-like"/>
    <property type="match status" value="1"/>
</dbReference>
<evidence type="ECO:0000259" key="3">
    <source>
        <dbReference type="PROSITE" id="PS51085"/>
    </source>
</evidence>
<dbReference type="Proteomes" id="UP000231932">
    <property type="component" value="Chromosome"/>
</dbReference>
<sequence>MILTGLGCGMKPRYRVMVSDQQTEYTCRQDENLLSEALNQGIRAIKRGCLGGGCGFCKVRVESGRYELGKCSVKVLTPEEKERGYVLACRTKPLSDLMIRIEK</sequence>
<dbReference type="EMBL" id="CP024955">
    <property type="protein sequence ID" value="ATY85278.1"/>
    <property type="molecule type" value="Genomic_DNA"/>
</dbReference>
<dbReference type="AlphaFoldDB" id="A0A2K8N7G9"/>
<dbReference type="InterPro" id="IPR036010">
    <property type="entry name" value="2Fe-2S_ferredoxin-like_sf"/>
</dbReference>
<name>A0A2K8N7G9_9BACL</name>
<dbReference type="PANTHER" id="PTHR43644">
    <property type="entry name" value="NA(+)-TRANSLOCATING NADH-QUINONE REDUCTASE SUBUNIT"/>
    <property type="match status" value="1"/>
</dbReference>
<dbReference type="CDD" id="cd00207">
    <property type="entry name" value="fer2"/>
    <property type="match status" value="1"/>
</dbReference>
<keyword evidence="5" id="KW-1185">Reference proteome</keyword>
<dbReference type="Gene3D" id="3.10.20.30">
    <property type="match status" value="1"/>
</dbReference>
<dbReference type="InterPro" id="IPR012675">
    <property type="entry name" value="Beta-grasp_dom_sf"/>
</dbReference>
<evidence type="ECO:0000256" key="2">
    <source>
        <dbReference type="ARBA" id="ARBA00022827"/>
    </source>
</evidence>
<evidence type="ECO:0000256" key="1">
    <source>
        <dbReference type="ARBA" id="ARBA00022630"/>
    </source>
</evidence>